<keyword evidence="1" id="KW-0812">Transmembrane</keyword>
<dbReference type="RefSeq" id="WP_386102575.1">
    <property type="nucleotide sequence ID" value="NZ_JBHSAT010000023.1"/>
</dbReference>
<evidence type="ECO:0000313" key="2">
    <source>
        <dbReference type="EMBL" id="MFC3878364.1"/>
    </source>
</evidence>
<comment type="caution">
    <text evidence="2">The sequence shown here is derived from an EMBL/GenBank/DDBJ whole genome shotgun (WGS) entry which is preliminary data.</text>
</comment>
<keyword evidence="3" id="KW-1185">Reference proteome</keyword>
<organism evidence="2 3">
    <name type="scientific">Winogradskyella maritima</name>
    <dbReference type="NCBI Taxonomy" id="1517766"/>
    <lineage>
        <taxon>Bacteria</taxon>
        <taxon>Pseudomonadati</taxon>
        <taxon>Bacteroidota</taxon>
        <taxon>Flavobacteriia</taxon>
        <taxon>Flavobacteriales</taxon>
        <taxon>Flavobacteriaceae</taxon>
        <taxon>Winogradskyella</taxon>
    </lineage>
</organism>
<name>A0ABV8ALW7_9FLAO</name>
<keyword evidence="1" id="KW-0472">Membrane</keyword>
<feature type="transmembrane region" description="Helical" evidence="1">
    <location>
        <begin position="225"/>
        <end position="246"/>
    </location>
</feature>
<dbReference type="Pfam" id="PF12412">
    <property type="entry name" value="DUF3667"/>
    <property type="match status" value="1"/>
</dbReference>
<feature type="transmembrane region" description="Helical" evidence="1">
    <location>
        <begin position="131"/>
        <end position="150"/>
    </location>
</feature>
<evidence type="ECO:0000256" key="1">
    <source>
        <dbReference type="SAM" id="Phobius"/>
    </source>
</evidence>
<reference evidence="3" key="1">
    <citation type="journal article" date="2019" name="Int. J. Syst. Evol. Microbiol.">
        <title>The Global Catalogue of Microorganisms (GCM) 10K type strain sequencing project: providing services to taxonomists for standard genome sequencing and annotation.</title>
        <authorList>
            <consortium name="The Broad Institute Genomics Platform"/>
            <consortium name="The Broad Institute Genome Sequencing Center for Infectious Disease"/>
            <person name="Wu L."/>
            <person name="Ma J."/>
        </authorList>
    </citation>
    <scope>NUCLEOTIDE SEQUENCE [LARGE SCALE GENOMIC DNA]</scope>
    <source>
        <strain evidence="3">CECT 8979</strain>
    </source>
</reference>
<evidence type="ECO:0000313" key="3">
    <source>
        <dbReference type="Proteomes" id="UP001595812"/>
    </source>
</evidence>
<keyword evidence="1" id="KW-1133">Transmembrane helix</keyword>
<proteinExistence type="predicted"/>
<dbReference type="InterPro" id="IPR022134">
    <property type="entry name" value="DUF3667"/>
</dbReference>
<gene>
    <name evidence="2" type="ORF">ACFOSX_14080</name>
</gene>
<dbReference type="Proteomes" id="UP001595812">
    <property type="component" value="Unassembled WGS sequence"/>
</dbReference>
<protein>
    <submittedName>
        <fullName evidence="2">DUF3667 domain-containing protein</fullName>
    </submittedName>
</protein>
<feature type="transmembrane region" description="Helical" evidence="1">
    <location>
        <begin position="75"/>
        <end position="95"/>
    </location>
</feature>
<feature type="transmembrane region" description="Helical" evidence="1">
    <location>
        <begin position="162"/>
        <end position="188"/>
    </location>
</feature>
<dbReference type="EMBL" id="JBHSAT010000023">
    <property type="protein sequence ID" value="MFC3878364.1"/>
    <property type="molecule type" value="Genomic_DNA"/>
</dbReference>
<accession>A0ABV8ALW7</accession>
<sequence length="270" mass="31252">MKCKNCQKDIIEESDYCNYCGARVVRNRLTIGNLISHFSEEFLNYDNRFIQTFKNLFVKPEDVIRSYIDGTRKKYVNVISYFAIAITISGLQLFLLQRFFPESLSFDSISQPGLEEFNKGVFNFVREYQSLAMMLNVPIYALISRIVFIRERQFKYNYTEHLVIFMYLLAQLSMVNVILTIIGAMFGFEMGEMSILFGPLQLLFSGYCLKRIFNLDWPNFMLRSLIFFGVLVVISIIFSIVFAIIAKQTGMLDAIIEAQKQAIEASKSGQ</sequence>